<organism evidence="7 8">
    <name type="scientific">Erysipelothrix piscisicarius</name>
    <dbReference type="NCBI Taxonomy" id="2485784"/>
    <lineage>
        <taxon>Bacteria</taxon>
        <taxon>Bacillati</taxon>
        <taxon>Bacillota</taxon>
        <taxon>Erysipelotrichia</taxon>
        <taxon>Erysipelotrichales</taxon>
        <taxon>Erysipelotrichaceae</taxon>
        <taxon>Erysipelothrix</taxon>
    </lineage>
</organism>
<accession>A0A3Q8S2S2</accession>
<evidence type="ECO:0000256" key="5">
    <source>
        <dbReference type="ARBA" id="ARBA00023136"/>
    </source>
</evidence>
<dbReference type="CDD" id="cd06580">
    <property type="entry name" value="TM_PBP1_transp_TpRbsC_like"/>
    <property type="match status" value="1"/>
</dbReference>
<proteinExistence type="predicted"/>
<dbReference type="InterPro" id="IPR001851">
    <property type="entry name" value="ABC_transp_permease"/>
</dbReference>
<dbReference type="GO" id="GO:0022857">
    <property type="term" value="F:transmembrane transporter activity"/>
    <property type="evidence" value="ECO:0007669"/>
    <property type="project" value="InterPro"/>
</dbReference>
<feature type="transmembrane region" description="Helical" evidence="6">
    <location>
        <begin position="296"/>
        <end position="323"/>
    </location>
</feature>
<evidence type="ECO:0000313" key="8">
    <source>
        <dbReference type="Proteomes" id="UP000278804"/>
    </source>
</evidence>
<feature type="transmembrane region" description="Helical" evidence="6">
    <location>
        <begin position="71"/>
        <end position="89"/>
    </location>
</feature>
<dbReference type="GO" id="GO:0005886">
    <property type="term" value="C:plasma membrane"/>
    <property type="evidence" value="ECO:0007669"/>
    <property type="project" value="UniProtKB-SubCell"/>
</dbReference>
<keyword evidence="2" id="KW-1003">Cell membrane</keyword>
<evidence type="ECO:0000256" key="1">
    <source>
        <dbReference type="ARBA" id="ARBA00004651"/>
    </source>
</evidence>
<evidence type="ECO:0000256" key="3">
    <source>
        <dbReference type="ARBA" id="ARBA00022692"/>
    </source>
</evidence>
<feature type="transmembrane region" description="Helical" evidence="6">
    <location>
        <begin position="155"/>
        <end position="173"/>
    </location>
</feature>
<evidence type="ECO:0000313" key="7">
    <source>
        <dbReference type="EMBL" id="AZK44216.1"/>
    </source>
</evidence>
<sequence>MAKTSLIGKKIKDFFANEGNHAVIASFLAIIIGLFVGFLVILLTTPQYSLSAFWIILKGGFHHNLRGMGNVLFRAAPIILTGLSVGFAFKTGLFNIGASGQFTVGAFTAVYIGVNWTWMPAGTGWIVGLIGGALAGALWGAIVGVLKAYRNVNEVIASIMLNYIGMYAVNYLITNTAFDSVHSRTLPPVNAYLPVLGLNKIFPRSSVNIGIVIAIVMAILIYIVLEKTKFGFELKAVGYNRHASRYAGINEKKSIILSMTIAGALAGLGGAVMYLANVGKYMDVLNVLLTEGFDGISVALLAQSNPIGIILSGLFIAHITYGGNNLQLFGLEPEIISVITATIIYVSALTILLKGFIAKVTKNSGGDN</sequence>
<evidence type="ECO:0000256" key="2">
    <source>
        <dbReference type="ARBA" id="ARBA00022475"/>
    </source>
</evidence>
<feature type="transmembrane region" description="Helical" evidence="6">
    <location>
        <begin position="206"/>
        <end position="225"/>
    </location>
</feature>
<protein>
    <submittedName>
        <fullName evidence="7">ABC transporter permease</fullName>
    </submittedName>
</protein>
<evidence type="ECO:0000256" key="6">
    <source>
        <dbReference type="SAM" id="Phobius"/>
    </source>
</evidence>
<feature type="transmembrane region" description="Helical" evidence="6">
    <location>
        <begin position="125"/>
        <end position="146"/>
    </location>
</feature>
<dbReference type="EMBL" id="CP034234">
    <property type="protein sequence ID" value="AZK44216.1"/>
    <property type="molecule type" value="Genomic_DNA"/>
</dbReference>
<dbReference type="RefSeq" id="WP_125164393.1">
    <property type="nucleotide sequence ID" value="NZ_CP034234.1"/>
</dbReference>
<feature type="transmembrane region" description="Helical" evidence="6">
    <location>
        <begin position="335"/>
        <end position="357"/>
    </location>
</feature>
<feature type="transmembrane region" description="Helical" evidence="6">
    <location>
        <begin position="21"/>
        <end position="43"/>
    </location>
</feature>
<dbReference type="Proteomes" id="UP000278804">
    <property type="component" value="Chromosome"/>
</dbReference>
<dbReference type="PANTHER" id="PTHR47089">
    <property type="entry name" value="ABC TRANSPORTER, PERMEASE PROTEIN"/>
    <property type="match status" value="1"/>
</dbReference>
<dbReference type="AlphaFoldDB" id="A0A3Q8S2S2"/>
<feature type="transmembrane region" description="Helical" evidence="6">
    <location>
        <begin position="255"/>
        <end position="276"/>
    </location>
</feature>
<dbReference type="KEGG" id="eri:EEI45_05155"/>
<keyword evidence="4 6" id="KW-1133">Transmembrane helix</keyword>
<keyword evidence="8" id="KW-1185">Reference proteome</keyword>
<comment type="subcellular location">
    <subcellularLocation>
        <location evidence="1">Cell membrane</location>
        <topology evidence="1">Multi-pass membrane protein</topology>
    </subcellularLocation>
</comment>
<dbReference type="Pfam" id="PF02653">
    <property type="entry name" value="BPD_transp_2"/>
    <property type="match status" value="1"/>
</dbReference>
<reference evidence="7 8" key="1">
    <citation type="journal article" date="2020" name="Int. J. Syst. Evol. Microbiol.">
        <title>Description of Erysipelothrix piscisicarius sp. nov., an emergent fish pathogen, and assessment of virulence using a tiger barb (Puntigrus tetrazona) infection model.</title>
        <authorList>
            <person name="Pomaranski E.K."/>
            <person name="Griffin M.J."/>
            <person name="Camus A.C."/>
            <person name="Armwood A.R."/>
            <person name="Shelley J."/>
            <person name="Waldbieser G.C."/>
            <person name="LaFrentz B.R."/>
            <person name="Garcia J.C."/>
            <person name="Yanong R."/>
            <person name="Soto E."/>
        </authorList>
    </citation>
    <scope>NUCLEOTIDE SEQUENCE [LARGE SCALE GENOMIC DNA]</scope>
    <source>
        <strain evidence="7 8">15TAL0474</strain>
    </source>
</reference>
<gene>
    <name evidence="7" type="ORF">EEI45_05155</name>
</gene>
<dbReference type="PANTHER" id="PTHR47089:SF1">
    <property type="entry name" value="GUANOSINE ABC TRANSPORTER PERMEASE PROTEIN NUPP"/>
    <property type="match status" value="1"/>
</dbReference>
<keyword evidence="3 6" id="KW-0812">Transmembrane</keyword>
<name>A0A3Q8S2S2_9FIRM</name>
<feature type="transmembrane region" description="Helical" evidence="6">
    <location>
        <begin position="101"/>
        <end position="119"/>
    </location>
</feature>
<keyword evidence="5 6" id="KW-0472">Membrane</keyword>
<evidence type="ECO:0000256" key="4">
    <source>
        <dbReference type="ARBA" id="ARBA00022989"/>
    </source>
</evidence>